<feature type="transmembrane region" description="Helical" evidence="1">
    <location>
        <begin position="86"/>
        <end position="104"/>
    </location>
</feature>
<proteinExistence type="predicted"/>
<evidence type="ECO:0000313" key="2">
    <source>
        <dbReference type="EMBL" id="KAA5540806.1"/>
    </source>
</evidence>
<keyword evidence="3" id="KW-1185">Reference proteome</keyword>
<dbReference type="EMBL" id="VWSF01000025">
    <property type="protein sequence ID" value="KAA5540806.1"/>
    <property type="molecule type" value="Genomic_DNA"/>
</dbReference>
<evidence type="ECO:0000256" key="1">
    <source>
        <dbReference type="SAM" id="Phobius"/>
    </source>
</evidence>
<feature type="transmembrane region" description="Helical" evidence="1">
    <location>
        <begin position="12"/>
        <end position="35"/>
    </location>
</feature>
<dbReference type="AlphaFoldDB" id="A0A5M6D197"/>
<keyword evidence="1" id="KW-0472">Membrane</keyword>
<dbReference type="Proteomes" id="UP000323426">
    <property type="component" value="Unassembled WGS sequence"/>
</dbReference>
<organism evidence="2 3">
    <name type="scientific">Adhaeribacter rhizoryzae</name>
    <dbReference type="NCBI Taxonomy" id="2607907"/>
    <lineage>
        <taxon>Bacteria</taxon>
        <taxon>Pseudomonadati</taxon>
        <taxon>Bacteroidota</taxon>
        <taxon>Cytophagia</taxon>
        <taxon>Cytophagales</taxon>
        <taxon>Hymenobacteraceae</taxon>
        <taxon>Adhaeribacter</taxon>
    </lineage>
</organism>
<reference evidence="2 3" key="1">
    <citation type="submission" date="2019-09" db="EMBL/GenBank/DDBJ databases">
        <title>Genome sequence and assembly of Adhaeribacter sp.</title>
        <authorList>
            <person name="Chhetri G."/>
        </authorList>
    </citation>
    <scope>NUCLEOTIDE SEQUENCE [LARGE SCALE GENOMIC DNA]</scope>
    <source>
        <strain evidence="2 3">DK36</strain>
    </source>
</reference>
<accession>A0A5M6D197</accession>
<protein>
    <submittedName>
        <fullName evidence="2">Uncharacterized protein</fullName>
    </submittedName>
</protein>
<keyword evidence="1" id="KW-0812">Transmembrane</keyword>
<name>A0A5M6D197_9BACT</name>
<gene>
    <name evidence="2" type="ORF">F0145_22125</name>
</gene>
<sequence length="130" mass="14406">MQQQPLLTLKIRLAVILMVGLYLLVSVIGFANLNISANQKKHPLKAQTADLAPKTNFTKAAAEPLKVTEAVPSAASRSGLVNEFDLLLAVPLLFLLLALFYPNFQTKQLIKQVAWRCSFLDFYRILPNGP</sequence>
<evidence type="ECO:0000313" key="3">
    <source>
        <dbReference type="Proteomes" id="UP000323426"/>
    </source>
</evidence>
<comment type="caution">
    <text evidence="2">The sequence shown here is derived from an EMBL/GenBank/DDBJ whole genome shotgun (WGS) entry which is preliminary data.</text>
</comment>
<dbReference type="RefSeq" id="WP_150092100.1">
    <property type="nucleotide sequence ID" value="NZ_VWSF01000025.1"/>
</dbReference>
<keyword evidence="1" id="KW-1133">Transmembrane helix</keyword>